<dbReference type="GO" id="GO:0022857">
    <property type="term" value="F:transmembrane transporter activity"/>
    <property type="evidence" value="ECO:0007669"/>
    <property type="project" value="TreeGrafter"/>
</dbReference>
<dbReference type="InterPro" id="IPR050250">
    <property type="entry name" value="Macrolide_Exporter_MacB"/>
</dbReference>
<keyword evidence="2" id="KW-1003">Cell membrane</keyword>
<keyword evidence="5 7" id="KW-0472">Membrane</keyword>
<dbReference type="Pfam" id="PF02687">
    <property type="entry name" value="FtsX"/>
    <property type="match status" value="2"/>
</dbReference>
<feature type="transmembrane region" description="Helical" evidence="7">
    <location>
        <begin position="735"/>
        <end position="759"/>
    </location>
</feature>
<evidence type="ECO:0000313" key="11">
    <source>
        <dbReference type="Proteomes" id="UP000010795"/>
    </source>
</evidence>
<evidence type="ECO:0000256" key="3">
    <source>
        <dbReference type="ARBA" id="ARBA00022692"/>
    </source>
</evidence>
<evidence type="ECO:0000259" key="8">
    <source>
        <dbReference type="Pfam" id="PF02687"/>
    </source>
</evidence>
<keyword evidence="4 7" id="KW-1133">Transmembrane helix</keyword>
<organism evidence="10 11">
    <name type="scientific">Thermobacillus composti (strain DSM 18247 / JCM 13945 / KWC4)</name>
    <dbReference type="NCBI Taxonomy" id="717605"/>
    <lineage>
        <taxon>Bacteria</taxon>
        <taxon>Bacillati</taxon>
        <taxon>Bacillota</taxon>
        <taxon>Bacilli</taxon>
        <taxon>Bacillales</taxon>
        <taxon>Paenibacillaceae</taxon>
        <taxon>Thermobacillus</taxon>
    </lineage>
</organism>
<feature type="domain" description="MacB-like periplasmic core" evidence="9">
    <location>
        <begin position="19"/>
        <end position="211"/>
    </location>
</feature>
<feature type="transmembrane region" description="Helical" evidence="7">
    <location>
        <begin position="832"/>
        <end position="852"/>
    </location>
</feature>
<dbReference type="OrthoDB" id="9793166at2"/>
<comment type="similarity">
    <text evidence="6">Belongs to the ABC-4 integral membrane protein family.</text>
</comment>
<dbReference type="eggNOG" id="COG0577">
    <property type="taxonomic scope" value="Bacteria"/>
</dbReference>
<feature type="transmembrane region" description="Helical" evidence="7">
    <location>
        <begin position="340"/>
        <end position="370"/>
    </location>
</feature>
<protein>
    <submittedName>
        <fullName evidence="10">ABC-type transport system, involved in lipoprotein release, permease component</fullName>
    </submittedName>
</protein>
<dbReference type="Proteomes" id="UP000010795">
    <property type="component" value="Chromosome"/>
</dbReference>
<keyword evidence="10" id="KW-0449">Lipoprotein</keyword>
<evidence type="ECO:0000256" key="2">
    <source>
        <dbReference type="ARBA" id="ARBA00022475"/>
    </source>
</evidence>
<evidence type="ECO:0000256" key="1">
    <source>
        <dbReference type="ARBA" id="ARBA00004651"/>
    </source>
</evidence>
<evidence type="ECO:0000256" key="6">
    <source>
        <dbReference type="ARBA" id="ARBA00038076"/>
    </source>
</evidence>
<feature type="transmembrane region" description="Helical" evidence="7">
    <location>
        <begin position="465"/>
        <end position="485"/>
    </location>
</feature>
<gene>
    <name evidence="10" type="ordered locus">Theco_0901</name>
</gene>
<dbReference type="HOGENOM" id="CLU_010964_2_0_9"/>
<reference evidence="11" key="1">
    <citation type="submission" date="2012-01" db="EMBL/GenBank/DDBJ databases">
        <title>Complete sequence of chromosome of Thermobacillus composti KWC4.</title>
        <authorList>
            <person name="Lucas S."/>
            <person name="Han J."/>
            <person name="Lapidus A."/>
            <person name="Cheng J.-F."/>
            <person name="Goodwin L."/>
            <person name="Pitluck S."/>
            <person name="Peters L."/>
            <person name="Ovchinnikova G."/>
            <person name="Teshima H."/>
            <person name="Detter J.C."/>
            <person name="Han C."/>
            <person name="Tapia R."/>
            <person name="Land M."/>
            <person name="Hauser L."/>
            <person name="Kyrpides N."/>
            <person name="Ivanova N."/>
            <person name="Pagani I."/>
            <person name="Anderson I."/>
            <person name="Woyke T."/>
        </authorList>
    </citation>
    <scope>NUCLEOTIDE SEQUENCE [LARGE SCALE GENOMIC DNA]</scope>
    <source>
        <strain evidence="11">DSM 18247 / JCM 13945 / KWC4</strain>
    </source>
</reference>
<feature type="transmembrane region" description="Helical" evidence="7">
    <location>
        <begin position="794"/>
        <end position="816"/>
    </location>
</feature>
<accession>L0EBU0</accession>
<dbReference type="AlphaFoldDB" id="L0EBU0"/>
<evidence type="ECO:0000256" key="5">
    <source>
        <dbReference type="ARBA" id="ARBA00023136"/>
    </source>
</evidence>
<comment type="subcellular location">
    <subcellularLocation>
        <location evidence="1">Cell membrane</location>
        <topology evidence="1">Multi-pass membrane protein</topology>
    </subcellularLocation>
</comment>
<keyword evidence="11" id="KW-1185">Reference proteome</keyword>
<feature type="transmembrane region" description="Helical" evidence="7">
    <location>
        <begin position="390"/>
        <end position="410"/>
    </location>
</feature>
<dbReference type="GO" id="GO:0005886">
    <property type="term" value="C:plasma membrane"/>
    <property type="evidence" value="ECO:0007669"/>
    <property type="project" value="UniProtKB-SubCell"/>
</dbReference>
<evidence type="ECO:0000313" key="10">
    <source>
        <dbReference type="EMBL" id="AGA57094.1"/>
    </source>
</evidence>
<name>L0EBU0_THECK</name>
<feature type="transmembrane region" description="Helical" evidence="7">
    <location>
        <begin position="20"/>
        <end position="44"/>
    </location>
</feature>
<evidence type="ECO:0000256" key="4">
    <source>
        <dbReference type="ARBA" id="ARBA00022989"/>
    </source>
</evidence>
<evidence type="ECO:0000256" key="7">
    <source>
        <dbReference type="SAM" id="Phobius"/>
    </source>
</evidence>
<dbReference type="PANTHER" id="PTHR30572">
    <property type="entry name" value="MEMBRANE COMPONENT OF TRANSPORTER-RELATED"/>
    <property type="match status" value="1"/>
</dbReference>
<dbReference type="RefSeq" id="WP_015253853.1">
    <property type="nucleotide sequence ID" value="NC_019897.1"/>
</dbReference>
<dbReference type="KEGG" id="tco:Theco_0901"/>
<evidence type="ECO:0000259" key="9">
    <source>
        <dbReference type="Pfam" id="PF12704"/>
    </source>
</evidence>
<keyword evidence="3 7" id="KW-0812">Transmembrane</keyword>
<dbReference type="InterPro" id="IPR025857">
    <property type="entry name" value="MacB_PCD"/>
</dbReference>
<feature type="transmembrane region" description="Helical" evidence="7">
    <location>
        <begin position="289"/>
        <end position="312"/>
    </location>
</feature>
<dbReference type="PANTHER" id="PTHR30572:SF4">
    <property type="entry name" value="ABC TRANSPORTER PERMEASE YTRF"/>
    <property type="match status" value="1"/>
</dbReference>
<proteinExistence type="inferred from homology"/>
<feature type="domain" description="ABC3 transporter permease C-terminal" evidence="8">
    <location>
        <begin position="295"/>
        <end position="419"/>
    </location>
</feature>
<dbReference type="STRING" id="717605.Theco_0901"/>
<feature type="domain" description="ABC3 transporter permease C-terminal" evidence="8">
    <location>
        <begin position="746"/>
        <end position="862"/>
    </location>
</feature>
<dbReference type="Pfam" id="PF12704">
    <property type="entry name" value="MacB_PCD"/>
    <property type="match status" value="1"/>
</dbReference>
<sequence>MNIVNKLTVRHMKLNRRRTLVTIIGVIISAAMIMAVATIIVSFLDLLKRQTIAESGEWHVLYRNIGKEQLEAIRRDRATRTLIVSRDEGYAELAGSKTPHKPYLFIKAYNSEGFRYFPVELSEGRLPRTEDELAVSESIAKNAGVDYQIGDTLTLDVGQRYLPEDSGMDLSRNGSFNQTDALFVDEKGDRIEELRNTERKTYTVVGIIKTPSWEPVWSPGYTALTYLDEKSLGPEDRVNGSVILRKVNNALHDHAKALAKQWGMAEPVFNSELLRYYGVTDNSGLKRTLYSVSGVLMAVIVVGSVSLIYNAFAISVSERSRHLGMLASVGATRRQKRNSVFFEGAVIGMISIPLGIVCGIAGIGVTFLFINKMIQGAFGITETLQVTVTPMSVATACGVSLLTIFISTYLPARRASRISAIDAIRQTADIKLTRRAVKTSKLVRILFGIEAEIGLKNLKRNKRRYMATVFSLVISIVLFLTVSYFTDMLKKSVEMSQVNLNYDLKIWTGAQEDLDDSFVRAVAALDEVTEYSVMKEADLFAWIDESQLSDPLRKQAAENPDLLDNGKMRYQIMLHGLDDDSLRAYAERVGADFERMRDAERPAAIVVDTVTYLDKEKYVETKAIRAAAGSSLDLHGMEWETVTEKPAGTVEIAALTDQPPLGVTTDNLYILHLIVSERAMDRLLAPVLDEGINLSSGMALQSSDPMKTQQDIEEMDVPGIHLMNVYQHRQQEQQVILIVSVFTYGFILLITAISIANIFNTISTSIALRKREFAMLKSVGMTPKSFNKMINYESVFYGIKALLYGLPASLAVMALIHRSSNYSFSYRFELPWTSMLFAVIAVFAIVGSAMLYSSSKVKKENIIDAIKQESI</sequence>
<dbReference type="InterPro" id="IPR003838">
    <property type="entry name" value="ABC3_permease_C"/>
</dbReference>
<dbReference type="EMBL" id="CP003255">
    <property type="protein sequence ID" value="AGA57094.1"/>
    <property type="molecule type" value="Genomic_DNA"/>
</dbReference>